<protein>
    <submittedName>
        <fullName evidence="1">Uncharacterized protein</fullName>
    </submittedName>
</protein>
<name>A0A3M6TQH7_POCDA</name>
<evidence type="ECO:0000313" key="2">
    <source>
        <dbReference type="Proteomes" id="UP000275408"/>
    </source>
</evidence>
<dbReference type="EMBL" id="RCHS01003146">
    <property type="protein sequence ID" value="RMX43687.1"/>
    <property type="molecule type" value="Genomic_DNA"/>
</dbReference>
<dbReference type="AlphaFoldDB" id="A0A3M6TQH7"/>
<organism evidence="1 2">
    <name type="scientific">Pocillopora damicornis</name>
    <name type="common">Cauliflower coral</name>
    <name type="synonym">Millepora damicornis</name>
    <dbReference type="NCBI Taxonomy" id="46731"/>
    <lineage>
        <taxon>Eukaryota</taxon>
        <taxon>Metazoa</taxon>
        <taxon>Cnidaria</taxon>
        <taxon>Anthozoa</taxon>
        <taxon>Hexacorallia</taxon>
        <taxon>Scleractinia</taxon>
        <taxon>Astrocoeniina</taxon>
        <taxon>Pocilloporidae</taxon>
        <taxon>Pocillopora</taxon>
    </lineage>
</organism>
<proteinExistence type="predicted"/>
<comment type="caution">
    <text evidence="1">The sequence shown here is derived from an EMBL/GenBank/DDBJ whole genome shotgun (WGS) entry which is preliminary data.</text>
</comment>
<sequence length="203" mass="22818">MNPDNVLSNSLIVEPTHSGKTGYLPPPFKESLITSYSSVQHLSTTRHDNFGKNNTDLLILTRLQDKIDDWLKIISHVYEGTNTLTILNDCAALRDVKQRTSELLAVLVANDKANEMIGVSLTQDQVKRLSERDVEKHFKRYEVSLSSKICDAMVDTFLQLSCKALAHFLPLDEGKLLRGLNDNFMVKRELGMITGGLNSYHEA</sequence>
<gene>
    <name evidence="1" type="ORF">pdam_00006354</name>
</gene>
<accession>A0A3M6TQH7</accession>
<reference evidence="1 2" key="1">
    <citation type="journal article" date="2018" name="Sci. Rep.">
        <title>Comparative analysis of the Pocillopora damicornis genome highlights role of immune system in coral evolution.</title>
        <authorList>
            <person name="Cunning R."/>
            <person name="Bay R.A."/>
            <person name="Gillette P."/>
            <person name="Baker A.C."/>
            <person name="Traylor-Knowles N."/>
        </authorList>
    </citation>
    <scope>NUCLEOTIDE SEQUENCE [LARGE SCALE GENOMIC DNA]</scope>
    <source>
        <strain evidence="1">RSMAS</strain>
        <tissue evidence="1">Whole animal</tissue>
    </source>
</reference>
<keyword evidence="2" id="KW-1185">Reference proteome</keyword>
<dbReference type="Proteomes" id="UP000275408">
    <property type="component" value="Unassembled WGS sequence"/>
</dbReference>
<evidence type="ECO:0000313" key="1">
    <source>
        <dbReference type="EMBL" id="RMX43687.1"/>
    </source>
</evidence>